<evidence type="ECO:0000256" key="7">
    <source>
        <dbReference type="SAM" id="MobiDB-lite"/>
    </source>
</evidence>
<feature type="region of interest" description="Disordered" evidence="7">
    <location>
        <begin position="1"/>
        <end position="27"/>
    </location>
</feature>
<organism evidence="8 9">
    <name type="scientific">Aromia moschata</name>
    <dbReference type="NCBI Taxonomy" id="1265417"/>
    <lineage>
        <taxon>Eukaryota</taxon>
        <taxon>Metazoa</taxon>
        <taxon>Ecdysozoa</taxon>
        <taxon>Arthropoda</taxon>
        <taxon>Hexapoda</taxon>
        <taxon>Insecta</taxon>
        <taxon>Pterygota</taxon>
        <taxon>Neoptera</taxon>
        <taxon>Endopterygota</taxon>
        <taxon>Coleoptera</taxon>
        <taxon>Polyphaga</taxon>
        <taxon>Cucujiformia</taxon>
        <taxon>Chrysomeloidea</taxon>
        <taxon>Cerambycidae</taxon>
        <taxon>Cerambycinae</taxon>
        <taxon>Callichromatini</taxon>
        <taxon>Aromia</taxon>
    </lineage>
</organism>
<dbReference type="GO" id="GO:0005739">
    <property type="term" value="C:mitochondrion"/>
    <property type="evidence" value="ECO:0007669"/>
    <property type="project" value="UniProtKB-SubCell"/>
</dbReference>
<dbReference type="AlphaFoldDB" id="A0AAV8Z989"/>
<evidence type="ECO:0000256" key="3">
    <source>
        <dbReference type="ARBA" id="ARBA00022946"/>
    </source>
</evidence>
<keyword evidence="6" id="KW-0687">Ribonucleoprotein</keyword>
<feature type="region of interest" description="Disordered" evidence="7">
    <location>
        <begin position="53"/>
        <end position="73"/>
    </location>
</feature>
<keyword evidence="3" id="KW-0809">Transit peptide</keyword>
<comment type="similarity">
    <text evidence="2">Belongs to the universal ribosomal protein uS3 family.</text>
</comment>
<evidence type="ECO:0000313" key="8">
    <source>
        <dbReference type="EMBL" id="KAJ8960465.1"/>
    </source>
</evidence>
<dbReference type="GO" id="GO:0005840">
    <property type="term" value="C:ribosome"/>
    <property type="evidence" value="ECO:0007669"/>
    <property type="project" value="UniProtKB-KW"/>
</dbReference>
<dbReference type="Pfam" id="PF14955">
    <property type="entry name" value="MRP-S24"/>
    <property type="match status" value="1"/>
</dbReference>
<keyword evidence="9" id="KW-1185">Reference proteome</keyword>
<dbReference type="InterPro" id="IPR026146">
    <property type="entry name" value="Ribosomal_uS3m"/>
</dbReference>
<evidence type="ECO:0000256" key="6">
    <source>
        <dbReference type="ARBA" id="ARBA00023274"/>
    </source>
</evidence>
<dbReference type="Proteomes" id="UP001162162">
    <property type="component" value="Unassembled WGS sequence"/>
</dbReference>
<name>A0AAV8Z989_9CUCU</name>
<evidence type="ECO:0000256" key="4">
    <source>
        <dbReference type="ARBA" id="ARBA00022980"/>
    </source>
</evidence>
<keyword evidence="5" id="KW-0496">Mitochondrion</keyword>
<dbReference type="PANTHER" id="PTHR21244:SF1">
    <property type="entry name" value="SMALL RIBOSOMAL SUBUNIT PROTEIN US3M"/>
    <property type="match status" value="1"/>
</dbReference>
<dbReference type="GO" id="GO:0006412">
    <property type="term" value="P:translation"/>
    <property type="evidence" value="ECO:0007669"/>
    <property type="project" value="TreeGrafter"/>
</dbReference>
<proteinExistence type="inferred from homology"/>
<evidence type="ECO:0000256" key="5">
    <source>
        <dbReference type="ARBA" id="ARBA00023128"/>
    </source>
</evidence>
<evidence type="ECO:0000256" key="2">
    <source>
        <dbReference type="ARBA" id="ARBA00010761"/>
    </source>
</evidence>
<dbReference type="GO" id="GO:1990904">
    <property type="term" value="C:ribonucleoprotein complex"/>
    <property type="evidence" value="ECO:0007669"/>
    <property type="project" value="UniProtKB-KW"/>
</dbReference>
<protein>
    <submittedName>
        <fullName evidence="8">Uncharacterized protein</fullName>
    </submittedName>
</protein>
<accession>A0AAV8Z989</accession>
<dbReference type="EMBL" id="JAPWTK010000008">
    <property type="protein sequence ID" value="KAJ8960465.1"/>
    <property type="molecule type" value="Genomic_DNA"/>
</dbReference>
<evidence type="ECO:0000256" key="1">
    <source>
        <dbReference type="ARBA" id="ARBA00004173"/>
    </source>
</evidence>
<sequence>MANPPHQIAHRKSWNSWNTSNLQGGLRPSETAVEDQFIRKFMVGTWHRLFAKRDHNKTATQHHQDSGNHRQKH</sequence>
<comment type="subcellular location">
    <subcellularLocation>
        <location evidence="1">Mitochondrion</location>
    </subcellularLocation>
</comment>
<feature type="compositionally biased region" description="Polar residues" evidence="7">
    <location>
        <begin position="14"/>
        <end position="23"/>
    </location>
</feature>
<evidence type="ECO:0000313" key="9">
    <source>
        <dbReference type="Proteomes" id="UP001162162"/>
    </source>
</evidence>
<gene>
    <name evidence="8" type="ORF">NQ318_013749</name>
</gene>
<reference evidence="8" key="1">
    <citation type="journal article" date="2023" name="Insect Mol. Biol.">
        <title>Genome sequencing provides insights into the evolution of gene families encoding plant cell wall-degrading enzymes in longhorned beetles.</title>
        <authorList>
            <person name="Shin N.R."/>
            <person name="Okamura Y."/>
            <person name="Kirsch R."/>
            <person name="Pauchet Y."/>
        </authorList>
    </citation>
    <scope>NUCLEOTIDE SEQUENCE</scope>
    <source>
        <strain evidence="8">AMC_N1</strain>
    </source>
</reference>
<keyword evidence="4" id="KW-0689">Ribosomal protein</keyword>
<comment type="caution">
    <text evidence="8">The sequence shown here is derived from an EMBL/GenBank/DDBJ whole genome shotgun (WGS) entry which is preliminary data.</text>
</comment>
<dbReference type="PANTHER" id="PTHR21244">
    <property type="entry name" value="MITOCHONDRIAL 28S RIBOSOMAL PROTEIN S24"/>
    <property type="match status" value="1"/>
</dbReference>